<feature type="region of interest" description="Disordered" evidence="1">
    <location>
        <begin position="41"/>
        <end position="93"/>
    </location>
</feature>
<organism evidence="2 3">
    <name type="scientific">Caerostris darwini</name>
    <dbReference type="NCBI Taxonomy" id="1538125"/>
    <lineage>
        <taxon>Eukaryota</taxon>
        <taxon>Metazoa</taxon>
        <taxon>Ecdysozoa</taxon>
        <taxon>Arthropoda</taxon>
        <taxon>Chelicerata</taxon>
        <taxon>Arachnida</taxon>
        <taxon>Araneae</taxon>
        <taxon>Araneomorphae</taxon>
        <taxon>Entelegynae</taxon>
        <taxon>Araneoidea</taxon>
        <taxon>Araneidae</taxon>
        <taxon>Caerostris</taxon>
    </lineage>
</organism>
<comment type="caution">
    <text evidence="2">The sequence shown here is derived from an EMBL/GenBank/DDBJ whole genome shotgun (WGS) entry which is preliminary data.</text>
</comment>
<evidence type="ECO:0000256" key="1">
    <source>
        <dbReference type="SAM" id="MobiDB-lite"/>
    </source>
</evidence>
<gene>
    <name evidence="2" type="ORF">CDAR_616241</name>
</gene>
<reference evidence="2 3" key="1">
    <citation type="submission" date="2021-06" db="EMBL/GenBank/DDBJ databases">
        <title>Caerostris darwini draft genome.</title>
        <authorList>
            <person name="Kono N."/>
            <person name="Arakawa K."/>
        </authorList>
    </citation>
    <scope>NUCLEOTIDE SEQUENCE [LARGE SCALE GENOMIC DNA]</scope>
</reference>
<dbReference type="Proteomes" id="UP001054837">
    <property type="component" value="Unassembled WGS sequence"/>
</dbReference>
<keyword evidence="3" id="KW-1185">Reference proteome</keyword>
<evidence type="ECO:0000313" key="3">
    <source>
        <dbReference type="Proteomes" id="UP001054837"/>
    </source>
</evidence>
<dbReference type="AlphaFoldDB" id="A0AAV4PRM3"/>
<name>A0AAV4PRM3_9ARAC</name>
<accession>A0AAV4PRM3</accession>
<sequence>MSFCLTAVPTSTRVGSGRGYEHYGTEAIGQERRHHPCMWADVGGHTEPALQRGVLRPQRGQDSQKKQSCPGSLPELDRRRSVLPRPQRGRVPICSGPACHAPTLQTVSGRSGRRVLQKGLLPQHPTLLLQASRVRPTTQNHPGLTNGLDPGL</sequence>
<proteinExistence type="predicted"/>
<protein>
    <submittedName>
        <fullName evidence="2">Uncharacterized protein</fullName>
    </submittedName>
</protein>
<dbReference type="EMBL" id="BPLQ01003326">
    <property type="protein sequence ID" value="GIX99706.1"/>
    <property type="molecule type" value="Genomic_DNA"/>
</dbReference>
<evidence type="ECO:0000313" key="2">
    <source>
        <dbReference type="EMBL" id="GIX99706.1"/>
    </source>
</evidence>